<organism evidence="6 8">
    <name type="scientific">Chryseobacterium jejuense</name>
    <dbReference type="NCBI Taxonomy" id="445960"/>
    <lineage>
        <taxon>Bacteria</taxon>
        <taxon>Pseudomonadati</taxon>
        <taxon>Bacteroidota</taxon>
        <taxon>Flavobacteriia</taxon>
        <taxon>Flavobacteriales</taxon>
        <taxon>Weeksellaceae</taxon>
        <taxon>Chryseobacterium group</taxon>
        <taxon>Chryseobacterium</taxon>
    </lineage>
</organism>
<comment type="similarity">
    <text evidence="1">Belongs to the acyl coenzyme A hydrolase family.</text>
</comment>
<dbReference type="RefSeq" id="WP_089739095.1">
    <property type="nucleotide sequence ID" value="NZ_FNEG01000008.1"/>
</dbReference>
<name>A0A2X2VCW6_CHRJE</name>
<dbReference type="GO" id="GO:0052816">
    <property type="term" value="F:long-chain fatty acyl-CoA hydrolase activity"/>
    <property type="evidence" value="ECO:0007669"/>
    <property type="project" value="TreeGrafter"/>
</dbReference>
<evidence type="ECO:0000313" key="6">
    <source>
        <dbReference type="EMBL" id="SQB26398.1"/>
    </source>
</evidence>
<reference evidence="5 7" key="1">
    <citation type="submission" date="2016-10" db="EMBL/GenBank/DDBJ databases">
        <authorList>
            <person name="Varghese N."/>
            <person name="Submissions S."/>
        </authorList>
    </citation>
    <scope>NUCLEOTIDE SEQUENCE [LARGE SCALE GENOMIC DNA]</scope>
    <source>
        <strain evidence="5 7">DSM 19299</strain>
    </source>
</reference>
<gene>
    <name evidence="6" type="ORF">NCTC13492_00062</name>
    <name evidence="5" type="ORF">SAMN05421542_4273</name>
</gene>
<dbReference type="PANTHER" id="PTHR11049">
    <property type="entry name" value="ACYL COENZYME A THIOESTER HYDROLASE"/>
    <property type="match status" value="1"/>
</dbReference>
<dbReference type="Proteomes" id="UP000199426">
    <property type="component" value="Unassembled WGS sequence"/>
</dbReference>
<evidence type="ECO:0000259" key="4">
    <source>
        <dbReference type="PROSITE" id="PS51770"/>
    </source>
</evidence>
<proteinExistence type="inferred from homology"/>
<dbReference type="InterPro" id="IPR040170">
    <property type="entry name" value="Cytosol_ACT"/>
</dbReference>
<dbReference type="SUPFAM" id="SSF54637">
    <property type="entry name" value="Thioesterase/thiol ester dehydrase-isomerase"/>
    <property type="match status" value="1"/>
</dbReference>
<dbReference type="CDD" id="cd03442">
    <property type="entry name" value="BFIT_BACH"/>
    <property type="match status" value="1"/>
</dbReference>
<dbReference type="GO" id="GO:0006637">
    <property type="term" value="P:acyl-CoA metabolic process"/>
    <property type="evidence" value="ECO:0007669"/>
    <property type="project" value="TreeGrafter"/>
</dbReference>
<evidence type="ECO:0000256" key="3">
    <source>
        <dbReference type="PROSITE-ProRule" id="PRU01106"/>
    </source>
</evidence>
<sequence>MAKIKTASESLTIMTNIVLPNETNSLRNLFGGELLAKMDRCASISAARHCERRVVTASVNHVSFNHPIPEGGVVVLESKVSRAFSTSMEVYVDVWSDDPINQKKVHTNSGIYTFVAVDEFNRPIPIPDMVPETEDEKERYAAAFRRKELSLILSGRMKPLESVELKKLFQEPEEPQTSKKDKK</sequence>
<dbReference type="Pfam" id="PF03061">
    <property type="entry name" value="4HBT"/>
    <property type="match status" value="1"/>
</dbReference>
<dbReference type="GO" id="GO:0005737">
    <property type="term" value="C:cytoplasm"/>
    <property type="evidence" value="ECO:0007669"/>
    <property type="project" value="TreeGrafter"/>
</dbReference>
<evidence type="ECO:0000313" key="8">
    <source>
        <dbReference type="Proteomes" id="UP000251670"/>
    </source>
</evidence>
<dbReference type="Gene3D" id="3.10.129.10">
    <property type="entry name" value="Hotdog Thioesterase"/>
    <property type="match status" value="1"/>
</dbReference>
<protein>
    <submittedName>
        <fullName evidence="5">Acyl-CoA hydrolase</fullName>
    </submittedName>
    <submittedName>
        <fullName evidence="6">Uncharacterized acyl-CoA thioester hydrolase HI_0827</fullName>
        <ecNumber evidence="6">3.1.2.-</ecNumber>
    </submittedName>
</protein>
<keyword evidence="7" id="KW-1185">Reference proteome</keyword>
<dbReference type="InterPro" id="IPR029069">
    <property type="entry name" value="HotDog_dom_sf"/>
</dbReference>
<dbReference type="EC" id="3.1.2.-" evidence="6"/>
<dbReference type="EMBL" id="UAWB01000001">
    <property type="protein sequence ID" value="SQB26398.1"/>
    <property type="molecule type" value="Genomic_DNA"/>
</dbReference>
<dbReference type="EMBL" id="FNEG01000008">
    <property type="protein sequence ID" value="SDJ73885.1"/>
    <property type="molecule type" value="Genomic_DNA"/>
</dbReference>
<reference evidence="6 8" key="2">
    <citation type="submission" date="2018-06" db="EMBL/GenBank/DDBJ databases">
        <authorList>
            <consortium name="Pathogen Informatics"/>
            <person name="Doyle S."/>
        </authorList>
    </citation>
    <scope>NUCLEOTIDE SEQUENCE [LARGE SCALE GENOMIC DNA]</scope>
    <source>
        <strain evidence="6 8">NCTC13492</strain>
    </source>
</reference>
<dbReference type="AlphaFoldDB" id="A0A2X2VCW6"/>
<evidence type="ECO:0000256" key="2">
    <source>
        <dbReference type="ARBA" id="ARBA00022801"/>
    </source>
</evidence>
<feature type="domain" description="HotDog ACOT-type" evidence="4">
    <location>
        <begin position="8"/>
        <end position="120"/>
    </location>
</feature>
<accession>A0A2X2VCW6</accession>
<dbReference type="Proteomes" id="UP000251670">
    <property type="component" value="Unassembled WGS sequence"/>
</dbReference>
<keyword evidence="2 3" id="KW-0378">Hydrolase</keyword>
<dbReference type="InterPro" id="IPR033120">
    <property type="entry name" value="HOTDOG_ACOT"/>
</dbReference>
<evidence type="ECO:0000256" key="1">
    <source>
        <dbReference type="ARBA" id="ARBA00010458"/>
    </source>
</evidence>
<dbReference type="InterPro" id="IPR006683">
    <property type="entry name" value="Thioestr_dom"/>
</dbReference>
<evidence type="ECO:0000313" key="5">
    <source>
        <dbReference type="EMBL" id="SDJ73885.1"/>
    </source>
</evidence>
<dbReference type="PROSITE" id="PS51770">
    <property type="entry name" value="HOTDOG_ACOT"/>
    <property type="match status" value="1"/>
</dbReference>
<dbReference type="STRING" id="445960.SAMN05421542_4273"/>
<evidence type="ECO:0000313" key="7">
    <source>
        <dbReference type="Proteomes" id="UP000199426"/>
    </source>
</evidence>
<dbReference type="OrthoDB" id="9791628at2"/>